<dbReference type="SUPFAM" id="SSF52540">
    <property type="entry name" value="P-loop containing nucleoside triphosphate hydrolases"/>
    <property type="match status" value="1"/>
</dbReference>
<name>A0ABT8T748_9BACT</name>
<keyword evidence="6" id="KW-1185">Reference proteome</keyword>
<evidence type="ECO:0000313" key="5">
    <source>
        <dbReference type="EMBL" id="MDO2408788.1"/>
    </source>
</evidence>
<reference evidence="5 6" key="1">
    <citation type="submission" date="2023-06" db="EMBL/GenBank/DDBJ databases">
        <title>Campylobacter magnum sp. nov., isolated from cecal contents of domestic pigs (Sus scrofa domesticus).</title>
        <authorList>
            <person name="Papic B."/>
            <person name="Gruntar I."/>
        </authorList>
    </citation>
    <scope>NUCLEOTIDE SEQUENCE [LARGE SCALE GENOMIC DNA]</scope>
    <source>
        <strain evidence="6">34484-21</strain>
    </source>
</reference>
<evidence type="ECO:0000256" key="2">
    <source>
        <dbReference type="ARBA" id="ARBA00022695"/>
    </source>
</evidence>
<dbReference type="EMBL" id="JAULJQ010000001">
    <property type="protein sequence ID" value="MDO2408788.1"/>
    <property type="molecule type" value="Genomic_DNA"/>
</dbReference>
<dbReference type="PANTHER" id="PTHR34388">
    <property type="entry name" value="DNA POLYMERASE III SUBUNIT DELTA"/>
    <property type="match status" value="1"/>
</dbReference>
<dbReference type="Proteomes" id="UP001171111">
    <property type="component" value="Unassembled WGS sequence"/>
</dbReference>
<gene>
    <name evidence="5" type="ORF">Q2362_01560</name>
</gene>
<evidence type="ECO:0000256" key="4">
    <source>
        <dbReference type="ARBA" id="ARBA00022932"/>
    </source>
</evidence>
<keyword evidence="3" id="KW-0235">DNA replication</keyword>
<dbReference type="InterPro" id="IPR005790">
    <property type="entry name" value="DNA_polIII_delta"/>
</dbReference>
<keyword evidence="4" id="KW-0239">DNA-directed DNA polymerase</keyword>
<keyword evidence="1" id="KW-0808">Transferase</keyword>
<comment type="caution">
    <text evidence="5">The sequence shown here is derived from an EMBL/GenBank/DDBJ whole genome shotgun (WGS) entry which is preliminary data.</text>
</comment>
<sequence>MYKKDLDFILKGKDIPYFFMFYGDDSYQIELYTKEYLSRFNGDKLTLSFDEYDFNRAKSQIEQNSLFGDVSILHIKTDKKIPLKELKTLVSLANSSAIFVYELHDGVQKNVAEQAKVFDGNFARFFVPKNDSEASEILLNHAKKLGITNANPALLLHIYHIHNENVYLATSELNRIAISGLELNDELIAKLVSSLNAISFDTLFNTLLKSHDASAKIAQYFDANSIEESVFLAALYKSFYRLFLIHSGLKLKPNAKLQEFLGYALPAHVEAELKAQASRFSLPMFYDIFAHLNACDYELKKPKNFMDKELFLRSELLKLSSIIAKHSKH</sequence>
<keyword evidence="2" id="KW-0548">Nucleotidyltransferase</keyword>
<dbReference type="Gene3D" id="1.20.272.10">
    <property type="match status" value="1"/>
</dbReference>
<proteinExistence type="predicted"/>
<organism evidence="5 6">
    <name type="scientific">Campylobacter magnus</name>
    <dbReference type="NCBI Taxonomy" id="3026462"/>
    <lineage>
        <taxon>Bacteria</taxon>
        <taxon>Pseudomonadati</taxon>
        <taxon>Campylobacterota</taxon>
        <taxon>Epsilonproteobacteria</taxon>
        <taxon>Campylobacterales</taxon>
        <taxon>Campylobacteraceae</taxon>
        <taxon>Campylobacter</taxon>
    </lineage>
</organism>
<evidence type="ECO:0000256" key="1">
    <source>
        <dbReference type="ARBA" id="ARBA00022679"/>
    </source>
</evidence>
<protein>
    <recommendedName>
        <fullName evidence="7">DNA polymerase III subunit delta</fullName>
    </recommendedName>
</protein>
<evidence type="ECO:0000313" key="6">
    <source>
        <dbReference type="Proteomes" id="UP001171111"/>
    </source>
</evidence>
<dbReference type="InterPro" id="IPR027417">
    <property type="entry name" value="P-loop_NTPase"/>
</dbReference>
<evidence type="ECO:0000256" key="3">
    <source>
        <dbReference type="ARBA" id="ARBA00022705"/>
    </source>
</evidence>
<dbReference type="RefSeq" id="WP_302243537.1">
    <property type="nucleotide sequence ID" value="NZ_JAULJQ010000001.1"/>
</dbReference>
<dbReference type="PANTHER" id="PTHR34388:SF1">
    <property type="entry name" value="DNA POLYMERASE III SUBUNIT DELTA"/>
    <property type="match status" value="1"/>
</dbReference>
<evidence type="ECO:0008006" key="7">
    <source>
        <dbReference type="Google" id="ProtNLM"/>
    </source>
</evidence>
<accession>A0ABT8T748</accession>